<evidence type="ECO:0000256" key="4">
    <source>
        <dbReference type="SAM" id="Phobius"/>
    </source>
</evidence>
<feature type="transmembrane region" description="Helical" evidence="4">
    <location>
        <begin position="439"/>
        <end position="457"/>
    </location>
</feature>
<sequence>MFQTTIRLDGPRLGRDLRDMKRGYGGIKITSMGTLAILESTREVSISRTIPLTDRKVVFDNQRWSNIPALWAPLRKPNTLFSPSPQQMLVQYVGQPPNPPTDWIDKPAYENPGMYVIHSEIYENTGMHVRQPEVLSSNVYEKQSLSMFKRQPCIFVVSKENMQSRVEFFTVKQNFELSNIVKNPVILALSLEKRIIPRCNVLEIQYSNGFIGRVNAGLVTSMLTLNEEKFIEKYVTKYQVTVPELVQIGLADFERGRWVLQDVESNETLESGPSDSMYLTVEMVQEARAAAEKSQQLLLNVANRKRNKQAYWNSNSIHLHTFTFGPAMGGDNYGNLNVVAKNKEDLQEIFEIVSVEKPCFDPPLSFSKYDITSEEDFVALGERMTCDYKGGDDQRWRARVLFDFQGPSDIIVCWWDRLLGRLANNVIDLSINELTGDRGLIFMIKLSIMLLLCLWFLNPDVCRMNLHVH</sequence>
<evidence type="ECO:0000256" key="2">
    <source>
        <dbReference type="ARBA" id="ARBA00022472"/>
    </source>
</evidence>
<dbReference type="PANTHER" id="PTHR13068">
    <property type="entry name" value="CGI-12 PROTEIN-RELATED"/>
    <property type="match status" value="1"/>
</dbReference>
<organism evidence="5 6">
    <name type="scientific">Coptis chinensis</name>
    <dbReference type="NCBI Taxonomy" id="261450"/>
    <lineage>
        <taxon>Eukaryota</taxon>
        <taxon>Viridiplantae</taxon>
        <taxon>Streptophyta</taxon>
        <taxon>Embryophyta</taxon>
        <taxon>Tracheophyta</taxon>
        <taxon>Spermatophyta</taxon>
        <taxon>Magnoliopsida</taxon>
        <taxon>Ranunculales</taxon>
        <taxon>Ranunculaceae</taxon>
        <taxon>Coptidoideae</taxon>
        <taxon>Coptis</taxon>
    </lineage>
</organism>
<dbReference type="Pfam" id="PF02536">
    <property type="entry name" value="mTERF"/>
    <property type="match status" value="1"/>
</dbReference>
<comment type="caution">
    <text evidence="5">The sequence shown here is derived from an EMBL/GenBank/DDBJ whole genome shotgun (WGS) entry which is preliminary data.</text>
</comment>
<proteinExistence type="inferred from homology"/>
<keyword evidence="2" id="KW-0804">Transcription</keyword>
<dbReference type="InterPro" id="IPR003690">
    <property type="entry name" value="MTERF"/>
</dbReference>
<dbReference type="OrthoDB" id="637682at2759"/>
<evidence type="ECO:0000256" key="1">
    <source>
        <dbReference type="ARBA" id="ARBA00007692"/>
    </source>
</evidence>
<dbReference type="InterPro" id="IPR038538">
    <property type="entry name" value="MTERF_sf"/>
</dbReference>
<dbReference type="Proteomes" id="UP000631114">
    <property type="component" value="Unassembled WGS sequence"/>
</dbReference>
<dbReference type="GO" id="GO:0006353">
    <property type="term" value="P:DNA-templated transcription termination"/>
    <property type="evidence" value="ECO:0007669"/>
    <property type="project" value="UniProtKB-KW"/>
</dbReference>
<keyword evidence="3" id="KW-0809">Transit peptide</keyword>
<keyword evidence="2" id="KW-0806">Transcription termination</keyword>
<dbReference type="SMART" id="SM00733">
    <property type="entry name" value="Mterf"/>
    <property type="match status" value="2"/>
</dbReference>
<protein>
    <submittedName>
        <fullName evidence="5">Uncharacterized protein</fullName>
    </submittedName>
</protein>
<keyword evidence="6" id="KW-1185">Reference proteome</keyword>
<dbReference type="GO" id="GO:0003676">
    <property type="term" value="F:nucleic acid binding"/>
    <property type="evidence" value="ECO:0007669"/>
    <property type="project" value="InterPro"/>
</dbReference>
<gene>
    <name evidence="5" type="ORF">IFM89_018212</name>
</gene>
<dbReference type="AlphaFoldDB" id="A0A835I371"/>
<keyword evidence="4" id="KW-0472">Membrane</keyword>
<keyword evidence="2" id="KW-0805">Transcription regulation</keyword>
<dbReference type="EMBL" id="JADFTS010000004">
    <property type="protein sequence ID" value="KAF9609764.1"/>
    <property type="molecule type" value="Genomic_DNA"/>
</dbReference>
<keyword evidence="4" id="KW-0812">Transmembrane</keyword>
<name>A0A835I371_9MAGN</name>
<evidence type="ECO:0000313" key="6">
    <source>
        <dbReference type="Proteomes" id="UP000631114"/>
    </source>
</evidence>
<dbReference type="PANTHER" id="PTHR13068:SF236">
    <property type="entry name" value="OS02G0749800 PROTEIN"/>
    <property type="match status" value="1"/>
</dbReference>
<dbReference type="Gene3D" id="1.25.70.10">
    <property type="entry name" value="Transcription termination factor 3, mitochondrial"/>
    <property type="match status" value="1"/>
</dbReference>
<accession>A0A835I371</accession>
<evidence type="ECO:0000313" key="5">
    <source>
        <dbReference type="EMBL" id="KAF9609764.1"/>
    </source>
</evidence>
<comment type="similarity">
    <text evidence="1">Belongs to the mTERF family.</text>
</comment>
<reference evidence="5 6" key="1">
    <citation type="submission" date="2020-10" db="EMBL/GenBank/DDBJ databases">
        <title>The Coptis chinensis genome and diversification of protoberbering-type alkaloids.</title>
        <authorList>
            <person name="Wang B."/>
            <person name="Shu S."/>
            <person name="Song C."/>
            <person name="Liu Y."/>
        </authorList>
    </citation>
    <scope>NUCLEOTIDE SEQUENCE [LARGE SCALE GENOMIC DNA]</scope>
    <source>
        <strain evidence="5">HL-2020</strain>
        <tissue evidence="5">Leaf</tissue>
    </source>
</reference>
<evidence type="ECO:0000256" key="3">
    <source>
        <dbReference type="ARBA" id="ARBA00022946"/>
    </source>
</evidence>
<keyword evidence="4" id="KW-1133">Transmembrane helix</keyword>